<gene>
    <name evidence="1" type="ORF">Godav_021137</name>
</gene>
<dbReference type="AlphaFoldDB" id="A0A7J8R561"/>
<reference evidence="1 2" key="1">
    <citation type="journal article" date="2019" name="Genome Biol. Evol.">
        <title>Insights into the evolution of the New World diploid cottons (Gossypium, subgenus Houzingenia) based on genome sequencing.</title>
        <authorList>
            <person name="Grover C.E."/>
            <person name="Arick M.A. 2nd"/>
            <person name="Thrash A."/>
            <person name="Conover J.L."/>
            <person name="Sanders W.S."/>
            <person name="Peterson D.G."/>
            <person name="Frelichowski J.E."/>
            <person name="Scheffler J.A."/>
            <person name="Scheffler B.E."/>
            <person name="Wendel J.F."/>
        </authorList>
    </citation>
    <scope>NUCLEOTIDE SEQUENCE [LARGE SCALE GENOMIC DNA]</scope>
    <source>
        <strain evidence="1">27</strain>
        <tissue evidence="1">Leaf</tissue>
    </source>
</reference>
<accession>A0A7J8R561</accession>
<protein>
    <recommendedName>
        <fullName evidence="3">Aminotransferase-like plant mobile domain-containing protein</fullName>
    </recommendedName>
</protein>
<evidence type="ECO:0000313" key="2">
    <source>
        <dbReference type="Proteomes" id="UP000593561"/>
    </source>
</evidence>
<dbReference type="Proteomes" id="UP000593561">
    <property type="component" value="Unassembled WGS sequence"/>
</dbReference>
<sequence length="191" mass="22422">MSGPPSPLIEKYLREAGFWHVATIGRGCKLDPKLIRALIEGWKYNCMLKIYLIRWNHSMSYAGIPTALEDIRLLLDQRSEAQISHVKVSLVNYATVEMHQTDKVLWQFGFRQSILEAPKVLDDEHKIDLRKSNTNWLVIFLEYIKILENQYDHIPTREPMIVSKLACASDYMPCFRIHDKLYLLSEEQRCR</sequence>
<comment type="caution">
    <text evidence="1">The sequence shown here is derived from an EMBL/GenBank/DDBJ whole genome shotgun (WGS) entry which is preliminary data.</text>
</comment>
<evidence type="ECO:0008006" key="3">
    <source>
        <dbReference type="Google" id="ProtNLM"/>
    </source>
</evidence>
<keyword evidence="2" id="KW-1185">Reference proteome</keyword>
<proteinExistence type="predicted"/>
<organism evidence="1 2">
    <name type="scientific">Gossypium davidsonii</name>
    <name type="common">Davidson's cotton</name>
    <name type="synonym">Gossypium klotzschianum subsp. davidsonii</name>
    <dbReference type="NCBI Taxonomy" id="34287"/>
    <lineage>
        <taxon>Eukaryota</taxon>
        <taxon>Viridiplantae</taxon>
        <taxon>Streptophyta</taxon>
        <taxon>Embryophyta</taxon>
        <taxon>Tracheophyta</taxon>
        <taxon>Spermatophyta</taxon>
        <taxon>Magnoliopsida</taxon>
        <taxon>eudicotyledons</taxon>
        <taxon>Gunneridae</taxon>
        <taxon>Pentapetalae</taxon>
        <taxon>rosids</taxon>
        <taxon>malvids</taxon>
        <taxon>Malvales</taxon>
        <taxon>Malvaceae</taxon>
        <taxon>Malvoideae</taxon>
        <taxon>Gossypium</taxon>
    </lineage>
</organism>
<name>A0A7J8R561_GOSDV</name>
<evidence type="ECO:0000313" key="1">
    <source>
        <dbReference type="EMBL" id="MBA0608997.1"/>
    </source>
</evidence>
<dbReference type="EMBL" id="JABFAC010000003">
    <property type="protein sequence ID" value="MBA0608997.1"/>
    <property type="molecule type" value="Genomic_DNA"/>
</dbReference>